<dbReference type="InterPro" id="IPR024046">
    <property type="entry name" value="Flagellar_assmbl_FliW_dom_sf"/>
</dbReference>
<comment type="subunit">
    <text evidence="4">Interacts with translational regulator CsrA and flagellin(s).</text>
</comment>
<dbReference type="GO" id="GO:0044780">
    <property type="term" value="P:bacterial-type flagellum assembly"/>
    <property type="evidence" value="ECO:0007669"/>
    <property type="project" value="UniProtKB-UniRule"/>
</dbReference>
<keyword evidence="2 4" id="KW-1005">Bacterial flagellum biogenesis</keyword>
<evidence type="ECO:0000256" key="4">
    <source>
        <dbReference type="HAMAP-Rule" id="MF_01185"/>
    </source>
</evidence>
<keyword evidence="1 4" id="KW-0963">Cytoplasm</keyword>
<dbReference type="InterPro" id="IPR003775">
    <property type="entry name" value="Flagellar_assembly_factor_FliW"/>
</dbReference>
<gene>
    <name evidence="4" type="primary">fliW</name>
    <name evidence="5" type="ORF">SAMN04490178_104119</name>
</gene>
<dbReference type="PANTHER" id="PTHR39190:SF1">
    <property type="entry name" value="FLAGELLAR ASSEMBLY FACTOR FLIW"/>
    <property type="match status" value="1"/>
</dbReference>
<dbReference type="GO" id="GO:0006417">
    <property type="term" value="P:regulation of translation"/>
    <property type="evidence" value="ECO:0007669"/>
    <property type="project" value="UniProtKB-KW"/>
</dbReference>
<evidence type="ECO:0000313" key="6">
    <source>
        <dbReference type="Proteomes" id="UP000198847"/>
    </source>
</evidence>
<evidence type="ECO:0000256" key="3">
    <source>
        <dbReference type="ARBA" id="ARBA00022845"/>
    </source>
</evidence>
<dbReference type="AlphaFoldDB" id="A0A1H8RXH8"/>
<keyword evidence="3 4" id="KW-0810">Translation regulation</keyword>
<dbReference type="PANTHER" id="PTHR39190">
    <property type="entry name" value="FLAGELLAR ASSEMBLY FACTOR FLIW"/>
    <property type="match status" value="1"/>
</dbReference>
<sequence>MLVRSTRLGDMELSEEQVLRFPHGLPGFAEEREFAYLPHQENNPFTFLQSVTEPDLTFIIVEPFPFFQDYEFELPDELVQELGCSEENPPQIMNIVSVPDSPEEMTANLLAPVVINCQARKAIQVVLEKTKYTTRHRLFPNGFAKQPGKESE</sequence>
<reference evidence="5 6" key="1">
    <citation type="submission" date="2016-10" db="EMBL/GenBank/DDBJ databases">
        <authorList>
            <person name="de Groot N.N."/>
        </authorList>
    </citation>
    <scope>NUCLEOTIDE SEQUENCE [LARGE SCALE GENOMIC DNA]</scope>
    <source>
        <strain evidence="5 6">DSM 13305</strain>
    </source>
</reference>
<dbReference type="HAMAP" id="MF_01185">
    <property type="entry name" value="FliW"/>
    <property type="match status" value="1"/>
</dbReference>
<dbReference type="SUPFAM" id="SSF141457">
    <property type="entry name" value="BH3618-like"/>
    <property type="match status" value="1"/>
</dbReference>
<proteinExistence type="inferred from homology"/>
<comment type="function">
    <text evidence="4">Acts as an anti-CsrA protein, binds CsrA and prevents it from repressing translation of its target genes, one of which is flagellin. Binds to flagellin and participates in the assembly of the flagellum.</text>
</comment>
<evidence type="ECO:0000256" key="2">
    <source>
        <dbReference type="ARBA" id="ARBA00022795"/>
    </source>
</evidence>
<dbReference type="GO" id="GO:0005737">
    <property type="term" value="C:cytoplasm"/>
    <property type="evidence" value="ECO:0007669"/>
    <property type="project" value="UniProtKB-SubCell"/>
</dbReference>
<comment type="subcellular location">
    <subcellularLocation>
        <location evidence="4">Cytoplasm</location>
    </subcellularLocation>
</comment>
<dbReference type="Gene3D" id="2.30.290.10">
    <property type="entry name" value="BH3618-like"/>
    <property type="match status" value="1"/>
</dbReference>
<protein>
    <recommendedName>
        <fullName evidence="4">Flagellar assembly factor FliW</fullName>
    </recommendedName>
</protein>
<dbReference type="STRING" id="112903.SAMN04490178_104119"/>
<dbReference type="EMBL" id="FODY01000004">
    <property type="protein sequence ID" value="SEO71161.1"/>
    <property type="molecule type" value="Genomic_DNA"/>
</dbReference>
<evidence type="ECO:0000256" key="1">
    <source>
        <dbReference type="ARBA" id="ARBA00022490"/>
    </source>
</evidence>
<dbReference type="OrthoDB" id="9801235at2"/>
<accession>A0A1H8RXH8</accession>
<dbReference type="NCBIfam" id="NF009793">
    <property type="entry name" value="PRK13285.1-1"/>
    <property type="match status" value="1"/>
</dbReference>
<dbReference type="Proteomes" id="UP000198847">
    <property type="component" value="Unassembled WGS sequence"/>
</dbReference>
<name>A0A1H8RXH8_9FIRM</name>
<evidence type="ECO:0000313" key="5">
    <source>
        <dbReference type="EMBL" id="SEO71161.1"/>
    </source>
</evidence>
<keyword evidence="6" id="KW-1185">Reference proteome</keyword>
<comment type="similarity">
    <text evidence="4">Belongs to the FliW family.</text>
</comment>
<dbReference type="RefSeq" id="WP_091744457.1">
    <property type="nucleotide sequence ID" value="NZ_FODY01000004.1"/>
</dbReference>
<keyword evidence="5" id="KW-0282">Flagellum</keyword>
<keyword evidence="4" id="KW-0143">Chaperone</keyword>
<dbReference type="Pfam" id="PF02623">
    <property type="entry name" value="FliW"/>
    <property type="match status" value="1"/>
</dbReference>
<organism evidence="5 6">
    <name type="scientific">Propionispora vibrioides</name>
    <dbReference type="NCBI Taxonomy" id="112903"/>
    <lineage>
        <taxon>Bacteria</taxon>
        <taxon>Bacillati</taxon>
        <taxon>Bacillota</taxon>
        <taxon>Negativicutes</taxon>
        <taxon>Selenomonadales</taxon>
        <taxon>Sporomusaceae</taxon>
        <taxon>Propionispora</taxon>
    </lineage>
</organism>
<keyword evidence="5" id="KW-0969">Cilium</keyword>
<keyword evidence="5" id="KW-0966">Cell projection</keyword>